<evidence type="ECO:0000259" key="3">
    <source>
        <dbReference type="Pfam" id="PF01206"/>
    </source>
</evidence>
<evidence type="ECO:0000313" key="4">
    <source>
        <dbReference type="EMBL" id="RJP67355.1"/>
    </source>
</evidence>
<dbReference type="InterPro" id="IPR036868">
    <property type="entry name" value="TusA-like_sf"/>
</dbReference>
<dbReference type="Gene3D" id="3.30.110.40">
    <property type="entry name" value="TusA-like domain"/>
    <property type="match status" value="1"/>
</dbReference>
<dbReference type="PANTHER" id="PTHR33279">
    <property type="entry name" value="SULFUR CARRIER PROTEIN YEDF-RELATED"/>
    <property type="match status" value="1"/>
</dbReference>
<dbReference type="InterPro" id="IPR001455">
    <property type="entry name" value="TusA-like"/>
</dbReference>
<dbReference type="EMBL" id="QZKI01000105">
    <property type="protein sequence ID" value="RJP67355.1"/>
    <property type="molecule type" value="Genomic_DNA"/>
</dbReference>
<dbReference type="CDD" id="cd00291">
    <property type="entry name" value="SirA_YedF_YeeD"/>
    <property type="match status" value="1"/>
</dbReference>
<feature type="region of interest" description="Disordered" evidence="2">
    <location>
        <begin position="1"/>
        <end position="22"/>
    </location>
</feature>
<dbReference type="SUPFAM" id="SSF64307">
    <property type="entry name" value="SirA-like"/>
    <property type="match status" value="1"/>
</dbReference>
<sequence length="95" mass="10790">MNRTQEASILRHDKPGERPDVTLDLRGVKCPMTFVRVKLALDKMNPDQHLEVLLDSGEAMHNVPRSIKEEGHRILKVEKSFGNSFSLLIQRNGEA</sequence>
<dbReference type="GO" id="GO:0016740">
    <property type="term" value="F:transferase activity"/>
    <property type="evidence" value="ECO:0007669"/>
    <property type="project" value="UniProtKB-KW"/>
</dbReference>
<dbReference type="Pfam" id="PF01206">
    <property type="entry name" value="TusA"/>
    <property type="match status" value="1"/>
</dbReference>
<accession>A0A419ETQ5</accession>
<dbReference type="Proteomes" id="UP000285961">
    <property type="component" value="Unassembled WGS sequence"/>
</dbReference>
<evidence type="ECO:0000313" key="5">
    <source>
        <dbReference type="Proteomes" id="UP000285961"/>
    </source>
</evidence>
<feature type="compositionally biased region" description="Basic and acidic residues" evidence="2">
    <location>
        <begin position="9"/>
        <end position="22"/>
    </location>
</feature>
<name>A0A419ETQ5_9BACT</name>
<dbReference type="AlphaFoldDB" id="A0A419ETQ5"/>
<proteinExistence type="inferred from homology"/>
<comment type="caution">
    <text evidence="4">The sequence shown here is derived from an EMBL/GenBank/DDBJ whole genome shotgun (WGS) entry which is preliminary data.</text>
</comment>
<reference evidence="4 5" key="1">
    <citation type="journal article" date="2017" name="ISME J.">
        <title>Energy and carbon metabolisms in a deep terrestrial subsurface fluid microbial community.</title>
        <authorList>
            <person name="Momper L."/>
            <person name="Jungbluth S.P."/>
            <person name="Lee M.D."/>
            <person name="Amend J.P."/>
        </authorList>
    </citation>
    <scope>NUCLEOTIDE SEQUENCE [LARGE SCALE GENOMIC DNA]</scope>
    <source>
        <strain evidence="4">SURF_17</strain>
    </source>
</reference>
<protein>
    <submittedName>
        <fullName evidence="4">Sulfurtransferase TusA family protein</fullName>
    </submittedName>
</protein>
<evidence type="ECO:0000256" key="2">
    <source>
        <dbReference type="SAM" id="MobiDB-lite"/>
    </source>
</evidence>
<evidence type="ECO:0000256" key="1">
    <source>
        <dbReference type="ARBA" id="ARBA00008984"/>
    </source>
</evidence>
<comment type="similarity">
    <text evidence="1">Belongs to the sulfur carrier protein TusA family.</text>
</comment>
<feature type="domain" description="UPF0033" evidence="3">
    <location>
        <begin position="22"/>
        <end position="91"/>
    </location>
</feature>
<dbReference type="PANTHER" id="PTHR33279:SF19">
    <property type="entry name" value="SSL1707 PROTEIN"/>
    <property type="match status" value="1"/>
</dbReference>
<gene>
    <name evidence="4" type="ORF">C4532_14740</name>
</gene>
<keyword evidence="4" id="KW-0808">Transferase</keyword>
<organism evidence="4 5">
    <name type="scientific">Candidatus Abyssobacteria bacterium SURF_17</name>
    <dbReference type="NCBI Taxonomy" id="2093361"/>
    <lineage>
        <taxon>Bacteria</taxon>
        <taxon>Pseudomonadati</taxon>
        <taxon>Candidatus Hydrogenedentota</taxon>
        <taxon>Candidatus Abyssobacteria</taxon>
    </lineage>
</organism>